<dbReference type="STRING" id="84724.SAMN04488564_10362"/>
<gene>
    <name evidence="1" type="ORF">SAMN04488564_10362</name>
</gene>
<accession>A0A1I6DUJ4</accession>
<dbReference type="AlphaFoldDB" id="A0A1I6DUJ4"/>
<evidence type="ECO:0000313" key="2">
    <source>
        <dbReference type="Proteomes" id="UP000198583"/>
    </source>
</evidence>
<keyword evidence="2" id="KW-1185">Reference proteome</keyword>
<protein>
    <submittedName>
        <fullName evidence="1">Uncharacterized protein</fullName>
    </submittedName>
</protein>
<evidence type="ECO:0000313" key="1">
    <source>
        <dbReference type="EMBL" id="SFR09027.1"/>
    </source>
</evidence>
<organism evidence="1 2">
    <name type="scientific">Lentzea waywayandensis</name>
    <dbReference type="NCBI Taxonomy" id="84724"/>
    <lineage>
        <taxon>Bacteria</taxon>
        <taxon>Bacillati</taxon>
        <taxon>Actinomycetota</taxon>
        <taxon>Actinomycetes</taxon>
        <taxon>Pseudonocardiales</taxon>
        <taxon>Pseudonocardiaceae</taxon>
        <taxon>Lentzea</taxon>
    </lineage>
</organism>
<sequence length="47" mass="5072">MLPDGEPVAVPGGRCPVLPATLMLRPNRFVSVDERAEQLGERLAALE</sequence>
<reference evidence="2" key="1">
    <citation type="submission" date="2016-10" db="EMBL/GenBank/DDBJ databases">
        <authorList>
            <person name="Varghese N."/>
            <person name="Submissions S."/>
        </authorList>
    </citation>
    <scope>NUCLEOTIDE SEQUENCE [LARGE SCALE GENOMIC DNA]</scope>
    <source>
        <strain evidence="2">DSM 44232</strain>
    </source>
</reference>
<dbReference type="EMBL" id="FOYL01000003">
    <property type="protein sequence ID" value="SFR09027.1"/>
    <property type="molecule type" value="Genomic_DNA"/>
</dbReference>
<proteinExistence type="predicted"/>
<name>A0A1I6DUJ4_9PSEU</name>
<dbReference type="Proteomes" id="UP000198583">
    <property type="component" value="Unassembled WGS sequence"/>
</dbReference>